<feature type="region of interest" description="Disordered" evidence="1">
    <location>
        <begin position="301"/>
        <end position="346"/>
    </location>
</feature>
<dbReference type="OrthoDB" id="3819974at2759"/>
<dbReference type="EMBL" id="JH767694">
    <property type="protein sequence ID" value="EON70098.1"/>
    <property type="molecule type" value="Genomic_DNA"/>
</dbReference>
<evidence type="ECO:0000313" key="3">
    <source>
        <dbReference type="Proteomes" id="UP000016924"/>
    </source>
</evidence>
<dbReference type="Proteomes" id="UP000016924">
    <property type="component" value="Unassembled WGS sequence"/>
</dbReference>
<dbReference type="GeneID" id="19906676"/>
<name>R7Z7M8_CONA1</name>
<dbReference type="AlphaFoldDB" id="R7Z7M8"/>
<dbReference type="HOGENOM" id="CLU_588720_0_0_1"/>
<feature type="compositionally biased region" description="Basic and acidic residues" evidence="1">
    <location>
        <begin position="325"/>
        <end position="336"/>
    </location>
</feature>
<evidence type="ECO:0000313" key="2">
    <source>
        <dbReference type="EMBL" id="EON70098.1"/>
    </source>
</evidence>
<feature type="region of interest" description="Disordered" evidence="1">
    <location>
        <begin position="1"/>
        <end position="48"/>
    </location>
</feature>
<evidence type="ECO:0000256" key="1">
    <source>
        <dbReference type="SAM" id="MobiDB-lite"/>
    </source>
</evidence>
<feature type="compositionally biased region" description="Acidic residues" evidence="1">
    <location>
        <begin position="337"/>
        <end position="346"/>
    </location>
</feature>
<sequence length="465" mass="51426">MATPFPGPQYFPTSDPFEDIRRKAEASAKPPAAGSAGEGHEIDDPNENNDALLDEIQVAYALSVPNSSIAAKANGDKEVLKQVHADWRGLISIALSFDENFQRLVVDDFHDPGLLDFSAIKLRTQWLVGIYLPGFYEIYEDFLPGYAASIEGQDGGIVMRARSLLRQLLSKPDVQAEILQKADVDSAQAATNKVDKSIATLLRIAQNRRHLKNTDAKTYDTLKKLDPILGDIDQGHELLNDCRLDLLSTGAEEPLYEFARKALKMLQDATRSTASIKPVNLPLFTQEELNVLIEGVEQATEAAVPSQEKAPSKQGKRKPASGADVGKEHATKWEHESTDEDTFEEEEDIPIADSYSAEPAPDADWLSLNLAKGLKDKQYIWFYPHWSKPASGAFDRPKRVLTSVDPSGAKVEHDERDALTEIGVGAMFTRTTSFVEGRLHSHNTYVQPLPTESDIVAESLKYVKQ</sequence>
<proteinExistence type="predicted"/>
<feature type="non-terminal residue" evidence="2">
    <location>
        <position position="465"/>
    </location>
</feature>
<reference evidence="3" key="1">
    <citation type="submission" date="2012-06" db="EMBL/GenBank/DDBJ databases">
        <title>The genome sequence of Coniosporium apollinis CBS 100218.</title>
        <authorList>
            <consortium name="The Broad Institute Genome Sequencing Platform"/>
            <person name="Cuomo C."/>
            <person name="Gorbushina A."/>
            <person name="Noack S."/>
            <person name="Walker B."/>
            <person name="Young S.K."/>
            <person name="Zeng Q."/>
            <person name="Gargeya S."/>
            <person name="Fitzgerald M."/>
            <person name="Haas B."/>
            <person name="Abouelleil A."/>
            <person name="Alvarado L."/>
            <person name="Arachchi H.M."/>
            <person name="Berlin A.M."/>
            <person name="Chapman S.B."/>
            <person name="Goldberg J."/>
            <person name="Griggs A."/>
            <person name="Gujja S."/>
            <person name="Hansen M."/>
            <person name="Howarth C."/>
            <person name="Imamovic A."/>
            <person name="Larimer J."/>
            <person name="McCowan C."/>
            <person name="Montmayeur A."/>
            <person name="Murphy C."/>
            <person name="Neiman D."/>
            <person name="Pearson M."/>
            <person name="Priest M."/>
            <person name="Roberts A."/>
            <person name="Saif S."/>
            <person name="Shea T."/>
            <person name="Sisk P."/>
            <person name="Sykes S."/>
            <person name="Wortman J."/>
            <person name="Nusbaum C."/>
            <person name="Birren B."/>
        </authorList>
    </citation>
    <scope>NUCLEOTIDE SEQUENCE [LARGE SCALE GENOMIC DNA]</scope>
    <source>
        <strain evidence="3">CBS 100218</strain>
    </source>
</reference>
<gene>
    <name evidence="2" type="ORF">W97_09365</name>
</gene>
<accession>R7Z7M8</accession>
<dbReference type="RefSeq" id="XP_007785415.1">
    <property type="nucleotide sequence ID" value="XM_007787225.1"/>
</dbReference>
<keyword evidence="3" id="KW-1185">Reference proteome</keyword>
<protein>
    <submittedName>
        <fullName evidence="2">Uncharacterized protein</fullName>
    </submittedName>
</protein>
<organism evidence="2 3">
    <name type="scientific">Coniosporium apollinis (strain CBS 100218)</name>
    <name type="common">Rock-inhabiting black yeast</name>
    <dbReference type="NCBI Taxonomy" id="1168221"/>
    <lineage>
        <taxon>Eukaryota</taxon>
        <taxon>Fungi</taxon>
        <taxon>Dikarya</taxon>
        <taxon>Ascomycota</taxon>
        <taxon>Pezizomycotina</taxon>
        <taxon>Dothideomycetes</taxon>
        <taxon>Dothideomycetes incertae sedis</taxon>
        <taxon>Coniosporium</taxon>
    </lineage>
</organism>